<name>A0A9Y2AIF2_9FIRM</name>
<dbReference type="AlphaFoldDB" id="A0A9Y2AIF2"/>
<feature type="compositionally biased region" description="Basic and acidic residues" evidence="2">
    <location>
        <begin position="213"/>
        <end position="235"/>
    </location>
</feature>
<evidence type="ECO:0000313" key="4">
    <source>
        <dbReference type="Proteomes" id="UP001243623"/>
    </source>
</evidence>
<protein>
    <submittedName>
        <fullName evidence="3">Uncharacterized protein</fullName>
    </submittedName>
</protein>
<evidence type="ECO:0000256" key="2">
    <source>
        <dbReference type="SAM" id="MobiDB-lite"/>
    </source>
</evidence>
<feature type="coiled-coil region" evidence="1">
    <location>
        <begin position="48"/>
        <end position="93"/>
    </location>
</feature>
<dbReference type="EMBL" id="CP120678">
    <property type="protein sequence ID" value="WIW70842.1"/>
    <property type="molecule type" value="Genomic_DNA"/>
</dbReference>
<dbReference type="KEGG" id="sgbi:P3F81_00525"/>
<evidence type="ECO:0000313" key="3">
    <source>
        <dbReference type="EMBL" id="WIW70842.1"/>
    </source>
</evidence>
<gene>
    <name evidence="3" type="ORF">P3F81_00525</name>
</gene>
<reference evidence="3" key="1">
    <citation type="submission" date="2023-03" db="EMBL/GenBank/DDBJ databases">
        <title>Selenobaculum gbiensis gen. nov. sp. nov., a new bacterium isolated from the gut microbiota of IBD patient.</title>
        <authorList>
            <person name="Yeo S."/>
            <person name="Park H."/>
            <person name="Huh C.S."/>
        </authorList>
    </citation>
    <scope>NUCLEOTIDE SEQUENCE</scope>
    <source>
        <strain evidence="3">ICN-92133</strain>
    </source>
</reference>
<keyword evidence="4" id="KW-1185">Reference proteome</keyword>
<organism evidence="3 4">
    <name type="scientific">Selenobaculum gibii</name>
    <dbReference type="NCBI Taxonomy" id="3054208"/>
    <lineage>
        <taxon>Bacteria</taxon>
        <taxon>Bacillati</taxon>
        <taxon>Bacillota</taxon>
        <taxon>Negativicutes</taxon>
        <taxon>Selenomonadales</taxon>
        <taxon>Selenomonadaceae</taxon>
        <taxon>Selenobaculum</taxon>
    </lineage>
</organism>
<feature type="region of interest" description="Disordered" evidence="2">
    <location>
        <begin position="96"/>
        <end position="125"/>
    </location>
</feature>
<keyword evidence="1" id="KW-0175">Coiled coil</keyword>
<dbReference type="RefSeq" id="WP_147667382.1">
    <property type="nucleotide sequence ID" value="NZ_CP120678.1"/>
</dbReference>
<feature type="region of interest" description="Disordered" evidence="2">
    <location>
        <begin position="186"/>
        <end position="235"/>
    </location>
</feature>
<proteinExistence type="predicted"/>
<sequence length="235" mass="26282">MMITGVNAGNAMQVAHHTVRKGAQSVQTDSKAAIFQHQGISDYKDKQLNSLQVGIVKLQDQIAKLQDNEKLDKETKDEMLKNLNKQLDDMMKLLSDPQQEEEESPLSVENNKKNDQNASSGGIASMYGMGAQLDQVKSMGNMKVKMENQVQLEKNELDHAMNHPSEALRLKDESIIERRRGKIENMENASQALEGMMEQQVNKVSQPAVAKSSENEELKGKESAQKDEKAEKTLE</sequence>
<accession>A0A9Y2AIF2</accession>
<evidence type="ECO:0000256" key="1">
    <source>
        <dbReference type="SAM" id="Coils"/>
    </source>
</evidence>
<dbReference type="Proteomes" id="UP001243623">
    <property type="component" value="Chromosome"/>
</dbReference>